<name>A0A243RJ86_9ACTN</name>
<gene>
    <name evidence="1" type="ORF">CA984_20440</name>
</gene>
<keyword evidence="2" id="KW-1185">Reference proteome</keyword>
<proteinExistence type="predicted"/>
<dbReference type="EMBL" id="NGFP01000092">
    <property type="protein sequence ID" value="OUC94949.1"/>
    <property type="molecule type" value="Genomic_DNA"/>
</dbReference>
<dbReference type="AlphaFoldDB" id="A0A243RJ86"/>
<reference evidence="1 2" key="1">
    <citation type="submission" date="2017-05" db="EMBL/GenBank/DDBJ databases">
        <title>Biotechnological potential of actinobacteria isolated from South African environments.</title>
        <authorList>
            <person name="Le Roes-Hill M."/>
            <person name="Prins A."/>
            <person name="Durrell K.A."/>
        </authorList>
    </citation>
    <scope>NUCLEOTIDE SEQUENCE [LARGE SCALE GENOMIC DNA]</scope>
    <source>
        <strain evidence="1">M26</strain>
    </source>
</reference>
<organism evidence="1 2">
    <name type="scientific">Streptosporangium minutum</name>
    <dbReference type="NCBI Taxonomy" id="569862"/>
    <lineage>
        <taxon>Bacteria</taxon>
        <taxon>Bacillati</taxon>
        <taxon>Actinomycetota</taxon>
        <taxon>Actinomycetes</taxon>
        <taxon>Streptosporangiales</taxon>
        <taxon>Streptosporangiaceae</taxon>
        <taxon>Streptosporangium</taxon>
    </lineage>
</organism>
<dbReference type="Pfam" id="PF13376">
    <property type="entry name" value="OmdA"/>
    <property type="match status" value="1"/>
</dbReference>
<accession>A0A243RJ86</accession>
<evidence type="ECO:0008006" key="3">
    <source>
        <dbReference type="Google" id="ProtNLM"/>
    </source>
</evidence>
<sequence>MCFTAAMRSDEETLFFPSAAAFEEWLAVHHGSSSGIWLKLAKKVAGVESLDYAQALDVALCYGWIDGQKSTFDAGHWLQRFSPRRPGSRWSKINRDKAVTLIERGRMKPPGLLEIERAKGNGRWDAAYDGPRTATVPEDLALALARNPVAEEFFATLDSRNRYTVVYRVQDAKKAETRARRIEQYVTMLAEHRKIYP</sequence>
<evidence type="ECO:0000313" key="2">
    <source>
        <dbReference type="Proteomes" id="UP000194761"/>
    </source>
</evidence>
<evidence type="ECO:0000313" key="1">
    <source>
        <dbReference type="EMBL" id="OUC94949.1"/>
    </source>
</evidence>
<comment type="caution">
    <text evidence="1">The sequence shown here is derived from an EMBL/GenBank/DDBJ whole genome shotgun (WGS) entry which is preliminary data.</text>
</comment>
<dbReference type="Proteomes" id="UP000194761">
    <property type="component" value="Unassembled WGS sequence"/>
</dbReference>
<protein>
    <recommendedName>
        <fullName evidence="3">Bacteriocin-protection protein</fullName>
    </recommendedName>
</protein>